<feature type="transmembrane region" description="Helical" evidence="2">
    <location>
        <begin position="32"/>
        <end position="57"/>
    </location>
</feature>
<sequence length="144" mass="16143">MYLLCPITEAAVCFVPGLWHVLTVPYNRESWVFWWLIASVVCNIGQFMIYIVISCVLRKKKRTKPDGEDNEMKRSELDLMNYKADSGVDDSCSNSPHQQRRVETVANDVPCQTDTALKTTAPTFVSNPVKGVQETTPEVVVSGS</sequence>
<reference evidence="3 4" key="1">
    <citation type="submission" date="2022-12" db="EMBL/GenBank/DDBJ databases">
        <title>Chromosome-level genome of Tegillarca granosa.</title>
        <authorList>
            <person name="Kim J."/>
        </authorList>
    </citation>
    <scope>NUCLEOTIDE SEQUENCE [LARGE SCALE GENOMIC DNA]</scope>
    <source>
        <strain evidence="3">Teg-2019</strain>
        <tissue evidence="3">Adductor muscle</tissue>
    </source>
</reference>
<evidence type="ECO:0000313" key="3">
    <source>
        <dbReference type="EMBL" id="KAJ8318924.1"/>
    </source>
</evidence>
<feature type="region of interest" description="Disordered" evidence="1">
    <location>
        <begin position="86"/>
        <end position="105"/>
    </location>
</feature>
<keyword evidence="4" id="KW-1185">Reference proteome</keyword>
<evidence type="ECO:0000313" key="4">
    <source>
        <dbReference type="Proteomes" id="UP001217089"/>
    </source>
</evidence>
<keyword evidence="2" id="KW-1133">Transmembrane helix</keyword>
<keyword evidence="2" id="KW-0812">Transmembrane</keyword>
<dbReference type="Proteomes" id="UP001217089">
    <property type="component" value="Unassembled WGS sequence"/>
</dbReference>
<keyword evidence="2" id="KW-0472">Membrane</keyword>
<name>A0ABQ9FNS5_TEGGR</name>
<accession>A0ABQ9FNS5</accession>
<evidence type="ECO:0000256" key="1">
    <source>
        <dbReference type="SAM" id="MobiDB-lite"/>
    </source>
</evidence>
<proteinExistence type="predicted"/>
<comment type="caution">
    <text evidence="3">The sequence shown here is derived from an EMBL/GenBank/DDBJ whole genome shotgun (WGS) entry which is preliminary data.</text>
</comment>
<evidence type="ECO:0000256" key="2">
    <source>
        <dbReference type="SAM" id="Phobius"/>
    </source>
</evidence>
<protein>
    <submittedName>
        <fullName evidence="3">Uncharacterized protein</fullName>
    </submittedName>
</protein>
<gene>
    <name evidence="3" type="ORF">KUTeg_004015</name>
</gene>
<dbReference type="EMBL" id="JARBDR010000214">
    <property type="protein sequence ID" value="KAJ8318924.1"/>
    <property type="molecule type" value="Genomic_DNA"/>
</dbReference>
<organism evidence="3 4">
    <name type="scientific">Tegillarca granosa</name>
    <name type="common">Malaysian cockle</name>
    <name type="synonym">Anadara granosa</name>
    <dbReference type="NCBI Taxonomy" id="220873"/>
    <lineage>
        <taxon>Eukaryota</taxon>
        <taxon>Metazoa</taxon>
        <taxon>Spiralia</taxon>
        <taxon>Lophotrochozoa</taxon>
        <taxon>Mollusca</taxon>
        <taxon>Bivalvia</taxon>
        <taxon>Autobranchia</taxon>
        <taxon>Pteriomorphia</taxon>
        <taxon>Arcoida</taxon>
        <taxon>Arcoidea</taxon>
        <taxon>Arcidae</taxon>
        <taxon>Tegillarca</taxon>
    </lineage>
</organism>